<dbReference type="Pfam" id="PF01654">
    <property type="entry name" value="Cyt_bd_oxida_I"/>
    <property type="match status" value="2"/>
</dbReference>
<dbReference type="GO" id="GO:0020037">
    <property type="term" value="F:heme binding"/>
    <property type="evidence" value="ECO:0007669"/>
    <property type="project" value="TreeGrafter"/>
</dbReference>
<dbReference type="GO" id="GO:0009055">
    <property type="term" value="F:electron transfer activity"/>
    <property type="evidence" value="ECO:0007669"/>
    <property type="project" value="UniProtKB-UniRule"/>
</dbReference>
<keyword evidence="9 13" id="KW-0249">Electron transport</keyword>
<evidence type="ECO:0000256" key="3">
    <source>
        <dbReference type="ARBA" id="ARBA00022448"/>
    </source>
</evidence>
<evidence type="ECO:0000256" key="1">
    <source>
        <dbReference type="ARBA" id="ARBA00004429"/>
    </source>
</evidence>
<organism evidence="14 15">
    <name type="scientific">Rubellicoccus peritrichatus</name>
    <dbReference type="NCBI Taxonomy" id="3080537"/>
    <lineage>
        <taxon>Bacteria</taxon>
        <taxon>Pseudomonadati</taxon>
        <taxon>Verrucomicrobiota</taxon>
        <taxon>Opitutia</taxon>
        <taxon>Puniceicoccales</taxon>
        <taxon>Cerasicoccaceae</taxon>
        <taxon>Rubellicoccus</taxon>
    </lineage>
</organism>
<proteinExistence type="inferred from homology"/>
<keyword evidence="7 13" id="KW-0812">Transmembrane</keyword>
<dbReference type="InterPro" id="IPR002585">
    <property type="entry name" value="Cyt-d_ubiquinol_oxidase_su_1"/>
</dbReference>
<dbReference type="GO" id="GO:0019646">
    <property type="term" value="P:aerobic electron transport chain"/>
    <property type="evidence" value="ECO:0007669"/>
    <property type="project" value="InterPro"/>
</dbReference>
<keyword evidence="15" id="KW-1185">Reference proteome</keyword>
<evidence type="ECO:0000256" key="8">
    <source>
        <dbReference type="ARBA" id="ARBA00022723"/>
    </source>
</evidence>
<dbReference type="PANTHER" id="PTHR30365">
    <property type="entry name" value="CYTOCHROME D UBIQUINOL OXIDASE"/>
    <property type="match status" value="1"/>
</dbReference>
<evidence type="ECO:0000256" key="11">
    <source>
        <dbReference type="ARBA" id="ARBA00023004"/>
    </source>
</evidence>
<dbReference type="GO" id="GO:0070069">
    <property type="term" value="C:cytochrome complex"/>
    <property type="evidence" value="ECO:0007669"/>
    <property type="project" value="UniProtKB-UniRule"/>
</dbReference>
<evidence type="ECO:0000256" key="4">
    <source>
        <dbReference type="ARBA" id="ARBA00022475"/>
    </source>
</evidence>
<keyword evidence="4 13" id="KW-1003">Cell membrane</keyword>
<feature type="transmembrane region" description="Helical" evidence="13">
    <location>
        <begin position="53"/>
        <end position="71"/>
    </location>
</feature>
<dbReference type="PANTHER" id="PTHR30365:SF0">
    <property type="entry name" value="CYTOCHROME BD-I UBIQUINOL OXIDASE SUBUNIT 1"/>
    <property type="match status" value="1"/>
</dbReference>
<dbReference type="GO" id="GO:0005886">
    <property type="term" value="C:plasma membrane"/>
    <property type="evidence" value="ECO:0007669"/>
    <property type="project" value="UniProtKB-SubCell"/>
</dbReference>
<feature type="transmembrane region" description="Helical" evidence="13">
    <location>
        <begin position="126"/>
        <end position="145"/>
    </location>
</feature>
<evidence type="ECO:0000256" key="12">
    <source>
        <dbReference type="ARBA" id="ARBA00023136"/>
    </source>
</evidence>
<sequence length="541" mass="60567">MDVEILSRIQFAFTVAFHFLFPPLTIGLGLNLVVMSALWLKTRNPLYHNMARFWTRIFGLIFAIGVATGIVMEFEFGTNWATYSRFVGDVFGSPLAIEGIYAFFLESGFLAILLFGWDKVGPKTHFFATCMVSLGAHFSAIWILVANSWMQTPAGFHLAKKVKVTPDGVEHPYSAQLEPGTFELKEVALPDGYILQTEDLDSIRAVITDFWEMVFNPSSMDRLAHTIIACWITGTFLVISISAYYLLKRRHIPFAKASMKIGLTIGTIAVLLQLWSADSTARGVSENQPVKLAAIEGLAESTTEAPLGIVGMVTWDKDEEGTIIGINEHSIKVKGLLSILVSGDFLNPVEASKTEVKGLNQLPPDEFLLARYPGATPEELKKIRPEYWPNVPVVFQTYHIMIACGMALIGISLLGCFMWMTGKLWQLDWKLTRWFLVILVFSVFLPQIANQAGWFTAEMGRQPWVVYEHLKTSQGLSEAVRAGQVLFSLILFAAIYFLLFLVFIFTLNNKIQHGPSDDITGKNLPERWRAIMMKGGRQTES</sequence>
<dbReference type="GO" id="GO:0046872">
    <property type="term" value="F:metal ion binding"/>
    <property type="evidence" value="ECO:0007669"/>
    <property type="project" value="UniProtKB-UniRule"/>
</dbReference>
<evidence type="ECO:0000313" key="14">
    <source>
        <dbReference type="EMBL" id="WOO43285.1"/>
    </source>
</evidence>
<name>A0AAQ3LG74_9BACT</name>
<dbReference type="GO" id="GO:0016682">
    <property type="term" value="F:oxidoreductase activity, acting on diphenols and related substances as donors, oxygen as acceptor"/>
    <property type="evidence" value="ECO:0007669"/>
    <property type="project" value="TreeGrafter"/>
</dbReference>
<evidence type="ECO:0000256" key="5">
    <source>
        <dbReference type="ARBA" id="ARBA00022519"/>
    </source>
</evidence>
<keyword evidence="12 13" id="KW-0472">Membrane</keyword>
<accession>A0AAQ3LG74</accession>
<reference evidence="14 15" key="1">
    <citation type="submission" date="2023-10" db="EMBL/GenBank/DDBJ databases">
        <title>Rubellicoccus peritrichatus gen. nov., sp. nov., isolated from an algae of coral reef tank.</title>
        <authorList>
            <person name="Luo J."/>
        </authorList>
    </citation>
    <scope>NUCLEOTIDE SEQUENCE [LARGE SCALE GENOMIC DNA]</scope>
    <source>
        <strain evidence="14 15">CR14</strain>
    </source>
</reference>
<feature type="transmembrane region" description="Helical" evidence="13">
    <location>
        <begin position="223"/>
        <end position="247"/>
    </location>
</feature>
<feature type="transmembrane region" description="Helical" evidence="13">
    <location>
        <begin position="20"/>
        <end position="41"/>
    </location>
</feature>
<evidence type="ECO:0000256" key="9">
    <source>
        <dbReference type="ARBA" id="ARBA00022982"/>
    </source>
</evidence>
<keyword evidence="8 13" id="KW-0479">Metal-binding</keyword>
<keyword evidence="11 13" id="KW-0408">Iron</keyword>
<feature type="transmembrane region" description="Helical" evidence="13">
    <location>
        <begin position="431"/>
        <end position="449"/>
    </location>
</feature>
<evidence type="ECO:0000256" key="2">
    <source>
        <dbReference type="ARBA" id="ARBA00009819"/>
    </source>
</evidence>
<keyword evidence="6 13" id="KW-0349">Heme</keyword>
<keyword evidence="5" id="KW-0997">Cell inner membrane</keyword>
<dbReference type="AlphaFoldDB" id="A0AAQ3LG74"/>
<evidence type="ECO:0000256" key="6">
    <source>
        <dbReference type="ARBA" id="ARBA00022617"/>
    </source>
</evidence>
<evidence type="ECO:0000256" key="7">
    <source>
        <dbReference type="ARBA" id="ARBA00022692"/>
    </source>
</evidence>
<feature type="transmembrane region" description="Helical" evidence="13">
    <location>
        <begin position="259"/>
        <end position="277"/>
    </location>
</feature>
<evidence type="ECO:0000313" key="15">
    <source>
        <dbReference type="Proteomes" id="UP001304300"/>
    </source>
</evidence>
<feature type="transmembrane region" description="Helical" evidence="13">
    <location>
        <begin position="91"/>
        <end position="114"/>
    </location>
</feature>
<keyword evidence="3 13" id="KW-0813">Transport</keyword>
<dbReference type="Proteomes" id="UP001304300">
    <property type="component" value="Chromosome"/>
</dbReference>
<comment type="subcellular location">
    <subcellularLocation>
        <location evidence="1">Cell inner membrane</location>
        <topology evidence="1">Multi-pass membrane protein</topology>
    </subcellularLocation>
</comment>
<gene>
    <name evidence="14" type="ORF">RZN69_09300</name>
</gene>
<dbReference type="RefSeq" id="WP_317835831.1">
    <property type="nucleotide sequence ID" value="NZ_CP136920.1"/>
</dbReference>
<feature type="transmembrane region" description="Helical" evidence="13">
    <location>
        <begin position="398"/>
        <end position="419"/>
    </location>
</feature>
<evidence type="ECO:0000256" key="10">
    <source>
        <dbReference type="ARBA" id="ARBA00022989"/>
    </source>
</evidence>
<comment type="similarity">
    <text evidence="2 13">Belongs to the cytochrome ubiquinol oxidase subunit 1 family.</text>
</comment>
<dbReference type="KEGG" id="puo:RZN69_09300"/>
<protein>
    <submittedName>
        <fullName evidence="14">Cytochrome ubiquinol oxidase subunit I</fullName>
    </submittedName>
</protein>
<feature type="transmembrane region" description="Helical" evidence="13">
    <location>
        <begin position="485"/>
        <end position="507"/>
    </location>
</feature>
<evidence type="ECO:0000256" key="13">
    <source>
        <dbReference type="PIRNR" id="PIRNR006446"/>
    </source>
</evidence>
<keyword evidence="10 13" id="KW-1133">Transmembrane helix</keyword>
<dbReference type="PIRSF" id="PIRSF006446">
    <property type="entry name" value="Cyt_quinol_oxidase_1"/>
    <property type="match status" value="1"/>
</dbReference>
<dbReference type="EMBL" id="CP136920">
    <property type="protein sequence ID" value="WOO43285.1"/>
    <property type="molecule type" value="Genomic_DNA"/>
</dbReference>